<dbReference type="FunFam" id="1.10.10.10:FF:000001">
    <property type="entry name" value="LysR family transcriptional regulator"/>
    <property type="match status" value="1"/>
</dbReference>
<name>A0A1P8UW48_9RHOB</name>
<dbReference type="PANTHER" id="PTHR30579:SF7">
    <property type="entry name" value="HTH-TYPE TRANSCRIPTIONAL REGULATOR LRHA-RELATED"/>
    <property type="match status" value="1"/>
</dbReference>
<dbReference type="Proteomes" id="UP000187059">
    <property type="component" value="Chromosome"/>
</dbReference>
<dbReference type="InterPro" id="IPR000847">
    <property type="entry name" value="LysR_HTH_N"/>
</dbReference>
<dbReference type="GO" id="GO:0003677">
    <property type="term" value="F:DNA binding"/>
    <property type="evidence" value="ECO:0007669"/>
    <property type="project" value="UniProtKB-KW"/>
</dbReference>
<dbReference type="Gene3D" id="1.10.10.10">
    <property type="entry name" value="Winged helix-like DNA-binding domain superfamily/Winged helix DNA-binding domain"/>
    <property type="match status" value="1"/>
</dbReference>
<dbReference type="SUPFAM" id="SSF46785">
    <property type="entry name" value="Winged helix' DNA-binding domain"/>
    <property type="match status" value="1"/>
</dbReference>
<sequence>MADLDILLLRSFHAVSRSGSISAAAQRVGRTQSAVSMQMRRLESVVGQPILSRTGSGVALTAAGERLLAHAERILAAHDEALASLSGRGLQGAISFGCPEDYLTAFFPDLLRGFGARHGGVEIEVVCAPTVELRGLLQRRRIDAALVSLPGDAEGAGIIRRDAFVWVASRPDPAILDSPVIPLALSAPDTLDHRAACAAMEEAGRAYRIAFASNSLAGLLAITRSGQAVSVVTRSAVPDDLCTLSAPLPPLPEIGMTLAYAAARPSALVRTFGEFVERRLSDLPASGAMLPRE</sequence>
<dbReference type="InterPro" id="IPR036390">
    <property type="entry name" value="WH_DNA-bd_sf"/>
</dbReference>
<dbReference type="EMBL" id="CP015093">
    <property type="protein sequence ID" value="APZ53625.1"/>
    <property type="molecule type" value="Genomic_DNA"/>
</dbReference>
<keyword evidence="3" id="KW-0238">DNA-binding</keyword>
<dbReference type="InterPro" id="IPR036388">
    <property type="entry name" value="WH-like_DNA-bd_sf"/>
</dbReference>
<evidence type="ECO:0000313" key="6">
    <source>
        <dbReference type="EMBL" id="APZ53625.1"/>
    </source>
</evidence>
<dbReference type="Pfam" id="PF03466">
    <property type="entry name" value="LysR_substrate"/>
    <property type="match status" value="1"/>
</dbReference>
<dbReference type="RefSeq" id="WP_076706027.1">
    <property type="nucleotide sequence ID" value="NZ_CP015093.1"/>
</dbReference>
<proteinExistence type="inferred from homology"/>
<evidence type="ECO:0000256" key="3">
    <source>
        <dbReference type="ARBA" id="ARBA00023125"/>
    </source>
</evidence>
<protein>
    <submittedName>
        <fullName evidence="6">Transcriptional regulator, LysR family</fullName>
    </submittedName>
</protein>
<dbReference type="Gene3D" id="3.40.190.10">
    <property type="entry name" value="Periplasmic binding protein-like II"/>
    <property type="match status" value="2"/>
</dbReference>
<evidence type="ECO:0000256" key="4">
    <source>
        <dbReference type="ARBA" id="ARBA00023163"/>
    </source>
</evidence>
<dbReference type="OrthoDB" id="8097684at2"/>
<dbReference type="AlphaFoldDB" id="A0A1P8UW48"/>
<dbReference type="InterPro" id="IPR005119">
    <property type="entry name" value="LysR_subst-bd"/>
</dbReference>
<dbReference type="STRING" id="1250539.Ga0080574_TMP3291"/>
<keyword evidence="4" id="KW-0804">Transcription</keyword>
<keyword evidence="7" id="KW-1185">Reference proteome</keyword>
<accession>A0A1P8UW48</accession>
<evidence type="ECO:0000313" key="7">
    <source>
        <dbReference type="Proteomes" id="UP000187059"/>
    </source>
</evidence>
<dbReference type="Pfam" id="PF00126">
    <property type="entry name" value="HTH_1"/>
    <property type="match status" value="1"/>
</dbReference>
<dbReference type="PROSITE" id="PS50931">
    <property type="entry name" value="HTH_LYSR"/>
    <property type="match status" value="1"/>
</dbReference>
<organism evidence="6 7">
    <name type="scientific">Salipiger abyssi</name>
    <dbReference type="NCBI Taxonomy" id="1250539"/>
    <lineage>
        <taxon>Bacteria</taxon>
        <taxon>Pseudomonadati</taxon>
        <taxon>Pseudomonadota</taxon>
        <taxon>Alphaproteobacteria</taxon>
        <taxon>Rhodobacterales</taxon>
        <taxon>Roseobacteraceae</taxon>
        <taxon>Salipiger</taxon>
    </lineage>
</organism>
<dbReference type="SUPFAM" id="SSF53850">
    <property type="entry name" value="Periplasmic binding protein-like II"/>
    <property type="match status" value="1"/>
</dbReference>
<dbReference type="PRINTS" id="PR00039">
    <property type="entry name" value="HTHLYSR"/>
</dbReference>
<reference evidence="6 7" key="1">
    <citation type="submission" date="2016-04" db="EMBL/GenBank/DDBJ databases">
        <title>Deep-sea bacteria in the southern Pacific.</title>
        <authorList>
            <person name="Tang K."/>
        </authorList>
    </citation>
    <scope>NUCLEOTIDE SEQUENCE [LARGE SCALE GENOMIC DNA]</scope>
    <source>
        <strain evidence="6 7">JLT2014</strain>
    </source>
</reference>
<dbReference type="KEGG" id="paby:Ga0080574_TMP3291"/>
<feature type="domain" description="HTH lysR-type" evidence="5">
    <location>
        <begin position="4"/>
        <end position="61"/>
    </location>
</feature>
<gene>
    <name evidence="6" type="ORF">Ga0080574_TMP3291</name>
</gene>
<keyword evidence="2" id="KW-0805">Transcription regulation</keyword>
<dbReference type="PANTHER" id="PTHR30579">
    <property type="entry name" value="TRANSCRIPTIONAL REGULATOR"/>
    <property type="match status" value="1"/>
</dbReference>
<dbReference type="InterPro" id="IPR050176">
    <property type="entry name" value="LTTR"/>
</dbReference>
<evidence type="ECO:0000256" key="1">
    <source>
        <dbReference type="ARBA" id="ARBA00009437"/>
    </source>
</evidence>
<evidence type="ECO:0000259" key="5">
    <source>
        <dbReference type="PROSITE" id="PS50931"/>
    </source>
</evidence>
<evidence type="ECO:0000256" key="2">
    <source>
        <dbReference type="ARBA" id="ARBA00023015"/>
    </source>
</evidence>
<dbReference type="GO" id="GO:0003700">
    <property type="term" value="F:DNA-binding transcription factor activity"/>
    <property type="evidence" value="ECO:0007669"/>
    <property type="project" value="InterPro"/>
</dbReference>
<comment type="similarity">
    <text evidence="1">Belongs to the LysR transcriptional regulatory family.</text>
</comment>